<dbReference type="CDD" id="cd06257">
    <property type="entry name" value="DnaJ"/>
    <property type="match status" value="1"/>
</dbReference>
<dbReference type="PANTHER" id="PTHR24078:SF519">
    <property type="entry name" value="DNAJ HOMOLOG SUBFAMILY B MEMBER 13"/>
    <property type="match status" value="1"/>
</dbReference>
<organism evidence="2 3">
    <name type="scientific">Rhodnius prolixus</name>
    <name type="common">Triatomid bug</name>
    <dbReference type="NCBI Taxonomy" id="13249"/>
    <lineage>
        <taxon>Eukaryota</taxon>
        <taxon>Metazoa</taxon>
        <taxon>Ecdysozoa</taxon>
        <taxon>Arthropoda</taxon>
        <taxon>Hexapoda</taxon>
        <taxon>Insecta</taxon>
        <taxon>Pterygota</taxon>
        <taxon>Neoptera</taxon>
        <taxon>Paraneoptera</taxon>
        <taxon>Hemiptera</taxon>
        <taxon>Heteroptera</taxon>
        <taxon>Panheteroptera</taxon>
        <taxon>Cimicomorpha</taxon>
        <taxon>Reduviidae</taxon>
        <taxon>Triatominae</taxon>
        <taxon>Rhodnius</taxon>
    </lineage>
</organism>
<dbReference type="PROSITE" id="PS50076">
    <property type="entry name" value="DNAJ_2"/>
    <property type="match status" value="1"/>
</dbReference>
<dbReference type="Gene3D" id="2.60.260.20">
    <property type="entry name" value="Urease metallochaperone UreE, N-terminal domain"/>
    <property type="match status" value="2"/>
</dbReference>
<dbReference type="SUPFAM" id="SSF49493">
    <property type="entry name" value="HSP40/DnaJ peptide-binding domain"/>
    <property type="match status" value="2"/>
</dbReference>
<dbReference type="Gene3D" id="1.10.287.110">
    <property type="entry name" value="DnaJ domain"/>
    <property type="match status" value="1"/>
</dbReference>
<dbReference type="InterPro" id="IPR051339">
    <property type="entry name" value="DnaJ_subfamily_B"/>
</dbReference>
<dbReference type="Proteomes" id="UP000015103">
    <property type="component" value="Unassembled WGS sequence"/>
</dbReference>
<dbReference type="eggNOG" id="KOG0714">
    <property type="taxonomic scope" value="Eukaryota"/>
</dbReference>
<dbReference type="EMBL" id="ACPB03006822">
    <property type="status" value="NOT_ANNOTATED_CDS"/>
    <property type="molecule type" value="Genomic_DNA"/>
</dbReference>
<keyword evidence="3" id="KW-1185">Reference proteome</keyword>
<evidence type="ECO:0000256" key="1">
    <source>
        <dbReference type="ARBA" id="ARBA00023186"/>
    </source>
</evidence>
<dbReference type="InterPro" id="IPR002939">
    <property type="entry name" value="DnaJ_C"/>
</dbReference>
<dbReference type="InterPro" id="IPR008971">
    <property type="entry name" value="HSP40/DnaJ_pept-bd"/>
</dbReference>
<dbReference type="CDD" id="cd10747">
    <property type="entry name" value="DnaJ_C"/>
    <property type="match status" value="1"/>
</dbReference>
<dbReference type="SUPFAM" id="SSF46565">
    <property type="entry name" value="Chaperone J-domain"/>
    <property type="match status" value="1"/>
</dbReference>
<dbReference type="VEuPathDB" id="VectorBase:RPRC015330"/>
<dbReference type="Pfam" id="PF00226">
    <property type="entry name" value="DnaJ"/>
    <property type="match status" value="1"/>
</dbReference>
<dbReference type="InterPro" id="IPR036869">
    <property type="entry name" value="J_dom_sf"/>
</dbReference>
<dbReference type="GO" id="GO:0005829">
    <property type="term" value="C:cytosol"/>
    <property type="evidence" value="ECO:0007669"/>
    <property type="project" value="TreeGrafter"/>
</dbReference>
<dbReference type="SMART" id="SM00271">
    <property type="entry name" value="DnaJ"/>
    <property type="match status" value="1"/>
</dbReference>
<dbReference type="InParanoid" id="T1IGB1"/>
<reference evidence="2" key="1">
    <citation type="submission" date="2015-05" db="UniProtKB">
        <authorList>
            <consortium name="EnsemblMetazoa"/>
        </authorList>
    </citation>
    <scope>IDENTIFICATION</scope>
</reference>
<dbReference type="InterPro" id="IPR001623">
    <property type="entry name" value="DnaJ_domain"/>
</dbReference>
<dbReference type="OMA" id="ETKQWAY"/>
<dbReference type="HOGENOM" id="CLU_017633_10_2_1"/>
<dbReference type="EnsemblMetazoa" id="RPRC015330-RA">
    <property type="protein sequence ID" value="RPRC015330-PA"/>
    <property type="gene ID" value="RPRC015330"/>
</dbReference>
<dbReference type="EMBL" id="ACPB03006821">
    <property type="status" value="NOT_ANNOTATED_CDS"/>
    <property type="molecule type" value="Genomic_DNA"/>
</dbReference>
<evidence type="ECO:0000313" key="2">
    <source>
        <dbReference type="EnsemblMetazoa" id="RPRC015330-PA"/>
    </source>
</evidence>
<dbReference type="GO" id="GO:0051082">
    <property type="term" value="F:unfolded protein binding"/>
    <property type="evidence" value="ECO:0007669"/>
    <property type="project" value="InterPro"/>
</dbReference>
<proteinExistence type="predicted"/>
<keyword evidence="1" id="KW-0143">Chaperone</keyword>
<protein>
    <submittedName>
        <fullName evidence="2">J domain-containing protein</fullName>
    </submittedName>
</protein>
<evidence type="ECO:0000313" key="3">
    <source>
        <dbReference type="Proteomes" id="UP000015103"/>
    </source>
</evidence>
<dbReference type="GO" id="GO:0006457">
    <property type="term" value="P:protein folding"/>
    <property type="evidence" value="ECO:0007669"/>
    <property type="project" value="InterPro"/>
</dbReference>
<dbReference type="PRINTS" id="PR00625">
    <property type="entry name" value="JDOMAIN"/>
</dbReference>
<accession>T1IGB1</accession>
<dbReference type="FunFam" id="2.60.260.20:FF:000006">
    <property type="entry name" value="DnaJ subfamily B member 13"/>
    <property type="match status" value="1"/>
</dbReference>
<dbReference type="PANTHER" id="PTHR24078">
    <property type="entry name" value="DNAJ HOMOLOG SUBFAMILY C MEMBER"/>
    <property type="match status" value="1"/>
</dbReference>
<name>T1IGB1_RHOPR</name>
<dbReference type="FunFam" id="2.60.260.20:FF:000002">
    <property type="entry name" value="Dnaj homolog subfamily b member"/>
    <property type="match status" value="1"/>
</dbReference>
<dbReference type="GO" id="GO:0051087">
    <property type="term" value="F:protein-folding chaperone binding"/>
    <property type="evidence" value="ECO:0007669"/>
    <property type="project" value="TreeGrafter"/>
</dbReference>
<dbReference type="AlphaFoldDB" id="T1IGB1"/>
<sequence>EIDYYGVLGINKGCDPDDIRNAYRRLSRQYNLRSLSDREIHKLFSLISEAYEVLSAPLLRAIYDQYGEEGLKQGICYNCWYNYHIKQINCCRVFYGSDNPYADLLDVLRNPPRLFDFPEGKGDKKKEPSITKPLSLTLEELYHGCHKVAKIQRRVFVDEECVNTELKEQVLTILVKAGTPAGTQITFTEAGDMGHAIVPGDVIFVVEEKPHPVYKRVGNDLHMTCHLNLIKALTGTIITINTLDGRTLRTAITEIVTPQYKKFVLKEGMPMVQNPDMKGDLIISFDIEFPSYLPLASKKLISKALTEVISGTPESPDLINELVTKDKEAREEEAAKVEA</sequence>
<dbReference type="STRING" id="13249.T1IGB1"/>
<dbReference type="Pfam" id="PF01556">
    <property type="entry name" value="DnaJ_C"/>
    <property type="match status" value="1"/>
</dbReference>